<dbReference type="EMBL" id="PIDP01001406">
    <property type="protein sequence ID" value="PLM91050.1"/>
    <property type="molecule type" value="Genomic_DNA"/>
</dbReference>
<sequence>MTGIVRIEQPVERIERFHSLQGGQYWRANEAIAEENIAASEVLLIESLRWVDNKLHTVILRTHPSKHGQHIRFEYTDESGRTCGTTRSFTQHRFLFDDFVNKFTFAADSKEVRESEVQACQQLAQKLTVELSEAMTNPERMKEIIAERLEKEQTEKSENKLNTLPATIDQYTNLATGPLENALTSGVNEESIKGMMEAARHGHKLAVIQSEWLQGKNNEITRAVQAVVPYYQEMAAAQLAAFEESRENVESLMKGIASLDLFIGKDVVVNTIIKGNSAPSDIPLTFVQKKLLMDEELAVYLDLGDWFDFTKAYLFDQALQKHPG</sequence>
<name>A0A2N4YTV8_KLEVA</name>
<accession>A0A2N4YTV8</accession>
<protein>
    <submittedName>
        <fullName evidence="1">Uncharacterized protein</fullName>
    </submittedName>
</protein>
<evidence type="ECO:0000313" key="1">
    <source>
        <dbReference type="EMBL" id="PLM91050.1"/>
    </source>
</evidence>
<reference evidence="1 2" key="2">
    <citation type="submission" date="2018-01" db="EMBL/GenBank/DDBJ databases">
        <title>Genomic study of Klebsiella pneumoniae.</title>
        <authorList>
            <person name="Yang Y."/>
            <person name="Bicalho R."/>
        </authorList>
    </citation>
    <scope>NUCLEOTIDE SEQUENCE [LARGE SCALE GENOMIC DNA]</scope>
    <source>
        <strain evidence="1 2">A8</strain>
    </source>
</reference>
<gene>
    <name evidence="1" type="ORF">CWN47_27985</name>
</gene>
<proteinExistence type="predicted"/>
<reference evidence="1 2" key="1">
    <citation type="submission" date="2017-11" db="EMBL/GenBank/DDBJ databases">
        <authorList>
            <person name="Han C.G."/>
        </authorList>
    </citation>
    <scope>NUCLEOTIDE SEQUENCE [LARGE SCALE GENOMIC DNA]</scope>
    <source>
        <strain evidence="1 2">A8</strain>
    </source>
</reference>
<comment type="caution">
    <text evidence="1">The sequence shown here is derived from an EMBL/GenBank/DDBJ whole genome shotgun (WGS) entry which is preliminary data.</text>
</comment>
<dbReference type="Proteomes" id="UP000234412">
    <property type="component" value="Unassembled WGS sequence"/>
</dbReference>
<evidence type="ECO:0000313" key="2">
    <source>
        <dbReference type="Proteomes" id="UP000234412"/>
    </source>
</evidence>
<feature type="non-terminal residue" evidence="1">
    <location>
        <position position="324"/>
    </location>
</feature>
<organism evidence="1 2">
    <name type="scientific">Klebsiella variicola</name>
    <dbReference type="NCBI Taxonomy" id="244366"/>
    <lineage>
        <taxon>Bacteria</taxon>
        <taxon>Pseudomonadati</taxon>
        <taxon>Pseudomonadota</taxon>
        <taxon>Gammaproteobacteria</taxon>
        <taxon>Enterobacterales</taxon>
        <taxon>Enterobacteriaceae</taxon>
        <taxon>Klebsiella/Raoultella group</taxon>
        <taxon>Klebsiella</taxon>
        <taxon>Klebsiella pneumoniae complex</taxon>
    </lineage>
</organism>
<dbReference type="AlphaFoldDB" id="A0A2N4YTV8"/>